<dbReference type="InterPro" id="IPR036249">
    <property type="entry name" value="Thioredoxin-like_sf"/>
</dbReference>
<evidence type="ECO:0000256" key="1">
    <source>
        <dbReference type="ARBA" id="ARBA00007198"/>
    </source>
</evidence>
<evidence type="ECO:0000313" key="4">
    <source>
        <dbReference type="Proteomes" id="UP000035100"/>
    </source>
</evidence>
<dbReference type="Pfam" id="PF03960">
    <property type="entry name" value="ArsC"/>
    <property type="match status" value="1"/>
</dbReference>
<dbReference type="OrthoDB" id="9803749at2"/>
<proteinExistence type="inferred from homology"/>
<dbReference type="RefSeq" id="WP_018303993.1">
    <property type="nucleotide sequence ID" value="NZ_KB902310.1"/>
</dbReference>
<dbReference type="PANTHER" id="PTHR30041">
    <property type="entry name" value="ARSENATE REDUCTASE"/>
    <property type="match status" value="1"/>
</dbReference>
<dbReference type="PATRIC" id="fig|1123501.6.peg.2885"/>
<dbReference type="Gene3D" id="3.40.30.10">
    <property type="entry name" value="Glutaredoxin"/>
    <property type="match status" value="1"/>
</dbReference>
<comment type="similarity">
    <text evidence="1 2">Belongs to the ArsC family.</text>
</comment>
<comment type="caution">
    <text evidence="3">The sequence shown here is derived from an EMBL/GenBank/DDBJ whole genome shotgun (WGS) entry which is preliminary data.</text>
</comment>
<dbReference type="Proteomes" id="UP000035100">
    <property type="component" value="Unassembled WGS sequence"/>
</dbReference>
<organism evidence="3 4">
    <name type="scientific">Wenxinia marina DSM 24838</name>
    <dbReference type="NCBI Taxonomy" id="1123501"/>
    <lineage>
        <taxon>Bacteria</taxon>
        <taxon>Pseudomonadati</taxon>
        <taxon>Pseudomonadota</taxon>
        <taxon>Alphaproteobacteria</taxon>
        <taxon>Rhodobacterales</taxon>
        <taxon>Roseobacteraceae</taxon>
        <taxon>Wenxinia</taxon>
    </lineage>
</organism>
<evidence type="ECO:0000256" key="2">
    <source>
        <dbReference type="PROSITE-ProRule" id="PRU01282"/>
    </source>
</evidence>
<dbReference type="EMBL" id="AONG01000013">
    <property type="protein sequence ID" value="KIQ68501.1"/>
    <property type="molecule type" value="Genomic_DNA"/>
</dbReference>
<dbReference type="AlphaFoldDB" id="A0A0D0PAH6"/>
<dbReference type="PANTHER" id="PTHR30041:SF8">
    <property type="entry name" value="PROTEIN YFFB"/>
    <property type="match status" value="1"/>
</dbReference>
<dbReference type="eggNOG" id="COG1393">
    <property type="taxonomic scope" value="Bacteria"/>
</dbReference>
<keyword evidence="4" id="KW-1185">Reference proteome</keyword>
<dbReference type="SUPFAM" id="SSF52833">
    <property type="entry name" value="Thioredoxin-like"/>
    <property type="match status" value="1"/>
</dbReference>
<accession>A0A0D0PAH6</accession>
<reference evidence="3 4" key="1">
    <citation type="submission" date="2013-01" db="EMBL/GenBank/DDBJ databases">
        <authorList>
            <person name="Fiebig A."/>
            <person name="Goeker M."/>
            <person name="Klenk H.-P.P."/>
        </authorList>
    </citation>
    <scope>NUCLEOTIDE SEQUENCE [LARGE SCALE GENOMIC DNA]</scope>
    <source>
        <strain evidence="3 4">DSM 24838</strain>
    </source>
</reference>
<sequence length="107" mass="11531">MRFLGLSNCDTCRRALSELREAGVEPEVIDVREGLTPDLAAAILTDVGEAALNRRSTTWRALPEAERTADPAALLAAHPTLLKRPAIEVDGRWSVGWDAAARARALG</sequence>
<gene>
    <name evidence="3" type="ORF">Wenmar_02771</name>
</gene>
<dbReference type="InterPro" id="IPR006660">
    <property type="entry name" value="Arsenate_reductase-like"/>
</dbReference>
<evidence type="ECO:0000313" key="3">
    <source>
        <dbReference type="EMBL" id="KIQ68501.1"/>
    </source>
</evidence>
<dbReference type="STRING" id="1123501.Wenmar_02771"/>
<name>A0A0D0PAH6_9RHOB</name>
<dbReference type="PROSITE" id="PS51353">
    <property type="entry name" value="ARSC"/>
    <property type="match status" value="1"/>
</dbReference>
<protein>
    <submittedName>
        <fullName evidence="3">Arsenate reductase</fullName>
    </submittedName>
</protein>